<proteinExistence type="predicted"/>
<feature type="signal peptide" evidence="1">
    <location>
        <begin position="1"/>
        <end position="24"/>
    </location>
</feature>
<dbReference type="InterPro" id="IPR033900">
    <property type="entry name" value="Gram_neg_porin_domain"/>
</dbReference>
<dbReference type="RefSeq" id="WP_120007075.1">
    <property type="nucleotide sequence ID" value="NZ_JALBUU010000125.1"/>
</dbReference>
<keyword evidence="1" id="KW-0732">Signal</keyword>
<gene>
    <name evidence="3" type="ORF">MON41_24460</name>
</gene>
<feature type="domain" description="Porin" evidence="2">
    <location>
        <begin position="7"/>
        <end position="402"/>
    </location>
</feature>
<sequence>MRKILLATTAVVATAVLGIADASAQQAPTVRVGGYFRFNYAFTDQDQGAGASRSTTSLGKSDFASDAEIHVIVEGKAANGISYGATIEVQTDQNRAAYSTSTINGGSFTGAAPAGQLSANQAVATKTALDTDEMYVWVSSPTAGQLRFGDEDGVVLGALANGFITNFGTGGVDGDAWDNVVGSNYRPAFIAGGYLNDSTKIVYTSPQFFGFDFGASFGFNDGEGEDSGCEIFGTNCDRAGSYAYGSARRKNEVQAALRYRGSFAGVGLAATAGFIGSDATKNTNVAPATPVGSANGLAVGVFGLQATAYGATVGANYAIGQSNAGLSLLQDGVDDRALNNLFVGASYTIQALTIGANANWQTSAGNVNNPAARKDQIWSVGANYALAPGLALVAEYTSGSTKEAGVDRGQGVGNKTEANVFITGIRMAF</sequence>
<dbReference type="Gene3D" id="2.40.160.10">
    <property type="entry name" value="Porin"/>
    <property type="match status" value="1"/>
</dbReference>
<dbReference type="Proteomes" id="UP001201985">
    <property type="component" value="Unassembled WGS sequence"/>
</dbReference>
<feature type="chain" id="PRO_5045758920" evidence="1">
    <location>
        <begin position="25"/>
        <end position="429"/>
    </location>
</feature>
<reference evidence="3 4" key="1">
    <citation type="submission" date="2022-03" db="EMBL/GenBank/DDBJ databases">
        <title>Complete genome analysis of Roseomonas KG 17.1 : a prolific producer of plant growth promoters.</title>
        <authorList>
            <person name="Saadouli I."/>
            <person name="Najjari A."/>
            <person name="Mosbah A."/>
            <person name="Ouzari H.I."/>
        </authorList>
    </citation>
    <scope>NUCLEOTIDE SEQUENCE [LARGE SCALE GENOMIC DNA]</scope>
    <source>
        <strain evidence="3 4">KG17-1</strain>
    </source>
</reference>
<dbReference type="InterPro" id="IPR023614">
    <property type="entry name" value="Porin_dom_sf"/>
</dbReference>
<dbReference type="Pfam" id="PF13609">
    <property type="entry name" value="Porin_4"/>
    <property type="match status" value="1"/>
</dbReference>
<evidence type="ECO:0000313" key="4">
    <source>
        <dbReference type="Proteomes" id="UP001201985"/>
    </source>
</evidence>
<accession>A0ABS9WC30</accession>
<protein>
    <submittedName>
        <fullName evidence="3">Porin</fullName>
    </submittedName>
</protein>
<evidence type="ECO:0000259" key="2">
    <source>
        <dbReference type="Pfam" id="PF13609"/>
    </source>
</evidence>
<name>A0ABS9WC30_9PROT</name>
<comment type="caution">
    <text evidence="3">The sequence shown here is derived from an EMBL/GenBank/DDBJ whole genome shotgun (WGS) entry which is preliminary data.</text>
</comment>
<dbReference type="SUPFAM" id="SSF56935">
    <property type="entry name" value="Porins"/>
    <property type="match status" value="1"/>
</dbReference>
<evidence type="ECO:0000313" key="3">
    <source>
        <dbReference type="EMBL" id="MCI0756791.1"/>
    </source>
</evidence>
<keyword evidence="4" id="KW-1185">Reference proteome</keyword>
<dbReference type="EMBL" id="JALBUU010000125">
    <property type="protein sequence ID" value="MCI0756791.1"/>
    <property type="molecule type" value="Genomic_DNA"/>
</dbReference>
<organism evidence="3 4">
    <name type="scientific">Teichococcus vastitatis</name>
    <dbReference type="NCBI Taxonomy" id="2307076"/>
    <lineage>
        <taxon>Bacteria</taxon>
        <taxon>Pseudomonadati</taxon>
        <taxon>Pseudomonadota</taxon>
        <taxon>Alphaproteobacteria</taxon>
        <taxon>Acetobacterales</taxon>
        <taxon>Roseomonadaceae</taxon>
        <taxon>Roseomonas</taxon>
    </lineage>
</organism>
<evidence type="ECO:0000256" key="1">
    <source>
        <dbReference type="SAM" id="SignalP"/>
    </source>
</evidence>